<feature type="transmembrane region" description="Helical" evidence="6">
    <location>
        <begin position="454"/>
        <end position="473"/>
    </location>
</feature>
<evidence type="ECO:0000256" key="4">
    <source>
        <dbReference type="ARBA" id="ARBA00022989"/>
    </source>
</evidence>
<dbReference type="Proteomes" id="UP001549691">
    <property type="component" value="Unassembled WGS sequence"/>
</dbReference>
<evidence type="ECO:0000256" key="3">
    <source>
        <dbReference type="ARBA" id="ARBA00022692"/>
    </source>
</evidence>
<dbReference type="Pfam" id="PF13440">
    <property type="entry name" value="Polysacc_synt_3"/>
    <property type="match status" value="1"/>
</dbReference>
<protein>
    <submittedName>
        <fullName evidence="7">Oligosaccharide flippase family protein</fullName>
    </submittedName>
</protein>
<evidence type="ECO:0000256" key="5">
    <source>
        <dbReference type="ARBA" id="ARBA00023136"/>
    </source>
</evidence>
<reference evidence="7 8" key="1">
    <citation type="submission" date="2024-07" db="EMBL/GenBank/DDBJ databases">
        <title>Uliginosibacterium flavum JJ3220;KACC:17644.</title>
        <authorList>
            <person name="Kim M.K."/>
        </authorList>
    </citation>
    <scope>NUCLEOTIDE SEQUENCE [LARGE SCALE GENOMIC DNA]</scope>
    <source>
        <strain evidence="7 8">KACC:17644</strain>
    </source>
</reference>
<feature type="transmembrane region" description="Helical" evidence="6">
    <location>
        <begin position="176"/>
        <end position="195"/>
    </location>
</feature>
<evidence type="ECO:0000313" key="8">
    <source>
        <dbReference type="Proteomes" id="UP001549691"/>
    </source>
</evidence>
<keyword evidence="4 6" id="KW-1133">Transmembrane helix</keyword>
<feature type="transmembrane region" description="Helical" evidence="6">
    <location>
        <begin position="247"/>
        <end position="265"/>
    </location>
</feature>
<dbReference type="RefSeq" id="WP_354602762.1">
    <property type="nucleotide sequence ID" value="NZ_JBEWZI010000035.1"/>
</dbReference>
<dbReference type="EMBL" id="JBEWZI010000035">
    <property type="protein sequence ID" value="MET7016303.1"/>
    <property type="molecule type" value="Genomic_DNA"/>
</dbReference>
<feature type="transmembrane region" description="Helical" evidence="6">
    <location>
        <begin position="429"/>
        <end position="448"/>
    </location>
</feature>
<accession>A0ABV2TT39</accession>
<proteinExistence type="predicted"/>
<name>A0ABV2TT39_9RHOO</name>
<keyword evidence="3 6" id="KW-0812">Transmembrane</keyword>
<comment type="caution">
    <text evidence="7">The sequence shown here is derived from an EMBL/GenBank/DDBJ whole genome shotgun (WGS) entry which is preliminary data.</text>
</comment>
<evidence type="ECO:0000256" key="2">
    <source>
        <dbReference type="ARBA" id="ARBA00022475"/>
    </source>
</evidence>
<feature type="transmembrane region" description="Helical" evidence="6">
    <location>
        <begin position="271"/>
        <end position="289"/>
    </location>
</feature>
<dbReference type="PANTHER" id="PTHR30250:SF26">
    <property type="entry name" value="PSMA PROTEIN"/>
    <property type="match status" value="1"/>
</dbReference>
<feature type="transmembrane region" description="Helical" evidence="6">
    <location>
        <begin position="12"/>
        <end position="32"/>
    </location>
</feature>
<keyword evidence="2" id="KW-1003">Cell membrane</keyword>
<sequence>MSASAIGKHTLWNILGQVLPILVAIIAIPLLVQRLGMDRYGFLTLVWVLVGYVGIFDFGVGRAMTRVVAERLGANDIEGAERNARAALSFLFGMGLVLGLGMLLLSKQILGALSVPAEMHQEALHALQLLSASVPLVMLTSGYRGYLEAHRKFAVLNLVRAVMGIFTYAAPLIATAFSPSLVSIVASVLITRLIANFAHRWACQKCDAAALHFELPSIARLKPMLTLGGWMTVSNIISPLMGSLDRLLIAGLVSVGMIGMYATAFDTISKVLIVAYSLTGALFPVFAGLQQADEVQENYRYAIKAMLLLVWPILFIASLFAKPIFNIWMGAEFATHAAPAMQILAIGLFFNCMAQVPAMLIHSRGDPKWMAALHLVEMPVYLVLIYVCTSEWGVLGTAAAWATRTTLDLVALHWIVLRRISPDSVPFRHMISIGVAAAVLVASLFIHLPTLHLFVLGSVSILIFVFCMWNFILSSAEREFIHNILLRKILRKFACGK</sequence>
<dbReference type="InterPro" id="IPR050833">
    <property type="entry name" value="Poly_Biosynth_Transport"/>
</dbReference>
<feature type="transmembrane region" description="Helical" evidence="6">
    <location>
        <begin position="86"/>
        <end position="106"/>
    </location>
</feature>
<feature type="transmembrane region" description="Helical" evidence="6">
    <location>
        <begin position="301"/>
        <end position="321"/>
    </location>
</feature>
<gene>
    <name evidence="7" type="ORF">ABXR19_19115</name>
</gene>
<feature type="transmembrane region" description="Helical" evidence="6">
    <location>
        <begin position="126"/>
        <end position="146"/>
    </location>
</feature>
<feature type="transmembrane region" description="Helical" evidence="6">
    <location>
        <begin position="44"/>
        <end position="65"/>
    </location>
</feature>
<feature type="transmembrane region" description="Helical" evidence="6">
    <location>
        <begin position="341"/>
        <end position="362"/>
    </location>
</feature>
<keyword evidence="5 6" id="KW-0472">Membrane</keyword>
<evidence type="ECO:0000256" key="6">
    <source>
        <dbReference type="SAM" id="Phobius"/>
    </source>
</evidence>
<evidence type="ECO:0000256" key="1">
    <source>
        <dbReference type="ARBA" id="ARBA00004651"/>
    </source>
</evidence>
<organism evidence="7 8">
    <name type="scientific">Uliginosibacterium flavum</name>
    <dbReference type="NCBI Taxonomy" id="1396831"/>
    <lineage>
        <taxon>Bacteria</taxon>
        <taxon>Pseudomonadati</taxon>
        <taxon>Pseudomonadota</taxon>
        <taxon>Betaproteobacteria</taxon>
        <taxon>Rhodocyclales</taxon>
        <taxon>Zoogloeaceae</taxon>
        <taxon>Uliginosibacterium</taxon>
    </lineage>
</organism>
<keyword evidence="8" id="KW-1185">Reference proteome</keyword>
<evidence type="ECO:0000313" key="7">
    <source>
        <dbReference type="EMBL" id="MET7016303.1"/>
    </source>
</evidence>
<comment type="subcellular location">
    <subcellularLocation>
        <location evidence="1">Cell membrane</location>
        <topology evidence="1">Multi-pass membrane protein</topology>
    </subcellularLocation>
</comment>
<dbReference type="PANTHER" id="PTHR30250">
    <property type="entry name" value="PST FAMILY PREDICTED COLANIC ACID TRANSPORTER"/>
    <property type="match status" value="1"/>
</dbReference>